<protein>
    <submittedName>
        <fullName evidence="1">Uncharacterized protein</fullName>
    </submittedName>
</protein>
<dbReference type="Proteomes" id="UP000823388">
    <property type="component" value="Chromosome 7K"/>
</dbReference>
<dbReference type="AlphaFoldDB" id="A0A8T0QEH0"/>
<reference evidence="1" key="1">
    <citation type="submission" date="2020-05" db="EMBL/GenBank/DDBJ databases">
        <title>WGS assembly of Panicum virgatum.</title>
        <authorList>
            <person name="Lovell J.T."/>
            <person name="Jenkins J."/>
            <person name="Shu S."/>
            <person name="Juenger T.E."/>
            <person name="Schmutz J."/>
        </authorList>
    </citation>
    <scope>NUCLEOTIDE SEQUENCE</scope>
    <source>
        <strain evidence="1">AP13</strain>
    </source>
</reference>
<name>A0A8T0QEH0_PANVG</name>
<evidence type="ECO:0000313" key="1">
    <source>
        <dbReference type="EMBL" id="KAG2572183.1"/>
    </source>
</evidence>
<proteinExistence type="predicted"/>
<keyword evidence="2" id="KW-1185">Reference proteome</keyword>
<sequence>MVLAEIWRVGVVEPTLPPFQLAGPMQLWIQDGNHVRLPFPFQSDLCHNKITAN</sequence>
<gene>
    <name evidence="1" type="ORF">PVAP13_7KG165855</name>
</gene>
<organism evidence="1 2">
    <name type="scientific">Panicum virgatum</name>
    <name type="common">Blackwell switchgrass</name>
    <dbReference type="NCBI Taxonomy" id="38727"/>
    <lineage>
        <taxon>Eukaryota</taxon>
        <taxon>Viridiplantae</taxon>
        <taxon>Streptophyta</taxon>
        <taxon>Embryophyta</taxon>
        <taxon>Tracheophyta</taxon>
        <taxon>Spermatophyta</taxon>
        <taxon>Magnoliopsida</taxon>
        <taxon>Liliopsida</taxon>
        <taxon>Poales</taxon>
        <taxon>Poaceae</taxon>
        <taxon>PACMAD clade</taxon>
        <taxon>Panicoideae</taxon>
        <taxon>Panicodae</taxon>
        <taxon>Paniceae</taxon>
        <taxon>Panicinae</taxon>
        <taxon>Panicum</taxon>
        <taxon>Panicum sect. Hiantes</taxon>
    </lineage>
</organism>
<dbReference type="EMBL" id="CM029049">
    <property type="protein sequence ID" value="KAG2572183.1"/>
    <property type="molecule type" value="Genomic_DNA"/>
</dbReference>
<evidence type="ECO:0000313" key="2">
    <source>
        <dbReference type="Proteomes" id="UP000823388"/>
    </source>
</evidence>
<comment type="caution">
    <text evidence="1">The sequence shown here is derived from an EMBL/GenBank/DDBJ whole genome shotgun (WGS) entry which is preliminary data.</text>
</comment>
<accession>A0A8T0QEH0</accession>